<reference evidence="1" key="1">
    <citation type="submission" date="2019-02" db="EMBL/GenBank/DDBJ databases">
        <authorList>
            <person name="Gruber-Vodicka R. H."/>
            <person name="Seah K. B. B."/>
        </authorList>
    </citation>
    <scope>NUCLEOTIDE SEQUENCE</scope>
    <source>
        <strain evidence="1">BECK_S127</strain>
    </source>
</reference>
<dbReference type="AlphaFoldDB" id="A0A451BML4"/>
<accession>A0A451BML4</accession>
<protein>
    <submittedName>
        <fullName evidence="1">Uncharacterized protein</fullName>
    </submittedName>
</protein>
<proteinExistence type="predicted"/>
<sequence length="124" mass="14647">MTAKSIRKATTTDGAVIEYRDEIIGSGAIKDVYFATDDIHAVAFFREPLDVAAMERLKMITGRYRERIFDQEAGEYWRKLFCWPTWILHDENNRVGILAPRYERHFFFEHGSVNNDMLNIRNRE</sequence>
<gene>
    <name evidence="1" type="ORF">BECKSD772D_GA0070982_105224</name>
</gene>
<name>A0A451BML4_9GAMM</name>
<evidence type="ECO:0000313" key="1">
    <source>
        <dbReference type="EMBL" id="VFK79513.1"/>
    </source>
</evidence>
<organism evidence="1">
    <name type="scientific">Candidatus Kentrum sp. SD</name>
    <dbReference type="NCBI Taxonomy" id="2126332"/>
    <lineage>
        <taxon>Bacteria</taxon>
        <taxon>Pseudomonadati</taxon>
        <taxon>Pseudomonadota</taxon>
        <taxon>Gammaproteobacteria</taxon>
        <taxon>Candidatus Kentrum</taxon>
    </lineage>
</organism>
<dbReference type="EMBL" id="CAADHB010000052">
    <property type="protein sequence ID" value="VFK79513.1"/>
    <property type="molecule type" value="Genomic_DNA"/>
</dbReference>